<evidence type="ECO:0000256" key="1">
    <source>
        <dbReference type="SAM" id="MobiDB-lite"/>
    </source>
</evidence>
<accession>A0AAV4AJX9</accession>
<dbReference type="EMBL" id="BLXT01003889">
    <property type="protein sequence ID" value="GFO07567.1"/>
    <property type="molecule type" value="Genomic_DNA"/>
</dbReference>
<feature type="region of interest" description="Disordered" evidence="1">
    <location>
        <begin position="1"/>
        <end position="86"/>
    </location>
</feature>
<dbReference type="AlphaFoldDB" id="A0AAV4AJX9"/>
<keyword evidence="3" id="KW-1185">Reference proteome</keyword>
<comment type="caution">
    <text evidence="2">The sequence shown here is derived from an EMBL/GenBank/DDBJ whole genome shotgun (WGS) entry which is preliminary data.</text>
</comment>
<reference evidence="2 3" key="1">
    <citation type="journal article" date="2021" name="Elife">
        <title>Chloroplast acquisition without the gene transfer in kleptoplastic sea slugs, Plakobranchus ocellatus.</title>
        <authorList>
            <person name="Maeda T."/>
            <person name="Takahashi S."/>
            <person name="Yoshida T."/>
            <person name="Shimamura S."/>
            <person name="Takaki Y."/>
            <person name="Nagai Y."/>
            <person name="Toyoda A."/>
            <person name="Suzuki Y."/>
            <person name="Arimoto A."/>
            <person name="Ishii H."/>
            <person name="Satoh N."/>
            <person name="Nishiyama T."/>
            <person name="Hasebe M."/>
            <person name="Maruyama T."/>
            <person name="Minagawa J."/>
            <person name="Obokata J."/>
            <person name="Shigenobu S."/>
        </authorList>
    </citation>
    <scope>NUCLEOTIDE SEQUENCE [LARGE SCALE GENOMIC DNA]</scope>
</reference>
<evidence type="ECO:0000313" key="2">
    <source>
        <dbReference type="EMBL" id="GFO07567.1"/>
    </source>
</evidence>
<proteinExistence type="predicted"/>
<sequence length="86" mass="10109">SHLISPNASHKLRRLRNPIRMETKQRQNEEKDTGGRDTVIWTMRSCEASPPHQSGYKKFKKGREKRDPDQFRDTKFLTNRTRGPSS</sequence>
<organism evidence="2 3">
    <name type="scientific">Plakobranchus ocellatus</name>
    <dbReference type="NCBI Taxonomy" id="259542"/>
    <lineage>
        <taxon>Eukaryota</taxon>
        <taxon>Metazoa</taxon>
        <taxon>Spiralia</taxon>
        <taxon>Lophotrochozoa</taxon>
        <taxon>Mollusca</taxon>
        <taxon>Gastropoda</taxon>
        <taxon>Heterobranchia</taxon>
        <taxon>Euthyneura</taxon>
        <taxon>Panpulmonata</taxon>
        <taxon>Sacoglossa</taxon>
        <taxon>Placobranchoidea</taxon>
        <taxon>Plakobranchidae</taxon>
        <taxon>Plakobranchus</taxon>
    </lineage>
</organism>
<feature type="compositionally biased region" description="Basic and acidic residues" evidence="1">
    <location>
        <begin position="64"/>
        <end position="75"/>
    </location>
</feature>
<feature type="compositionally biased region" description="Basic and acidic residues" evidence="1">
    <location>
        <begin position="19"/>
        <end position="35"/>
    </location>
</feature>
<evidence type="ECO:0000313" key="3">
    <source>
        <dbReference type="Proteomes" id="UP000735302"/>
    </source>
</evidence>
<protein>
    <submittedName>
        <fullName evidence="2">Uncharacterized protein</fullName>
    </submittedName>
</protein>
<gene>
    <name evidence="2" type="ORF">PoB_003407200</name>
</gene>
<feature type="non-terminal residue" evidence="2">
    <location>
        <position position="1"/>
    </location>
</feature>
<feature type="compositionally biased region" description="Polar residues" evidence="1">
    <location>
        <begin position="76"/>
        <end position="86"/>
    </location>
</feature>
<name>A0AAV4AJX9_9GAST</name>
<dbReference type="Proteomes" id="UP000735302">
    <property type="component" value="Unassembled WGS sequence"/>
</dbReference>